<dbReference type="GeneID" id="130495484"/>
<dbReference type="OrthoDB" id="1435349at2759"/>
<proteinExistence type="predicted"/>
<evidence type="ECO:0000313" key="2">
    <source>
        <dbReference type="RefSeq" id="XP_056842866.1"/>
    </source>
</evidence>
<keyword evidence="1" id="KW-1185">Reference proteome</keyword>
<reference evidence="1" key="1">
    <citation type="journal article" date="2019" name="Database">
        <title>The radish genome database (RadishGD): an integrated information resource for radish genomics.</title>
        <authorList>
            <person name="Yu H.J."/>
            <person name="Baek S."/>
            <person name="Lee Y.J."/>
            <person name="Cho A."/>
            <person name="Mun J.H."/>
        </authorList>
    </citation>
    <scope>NUCLEOTIDE SEQUENCE [LARGE SCALE GENOMIC DNA]</scope>
    <source>
        <strain evidence="1">cv. WK10039</strain>
    </source>
</reference>
<dbReference type="KEGG" id="rsz:130495484"/>
<dbReference type="RefSeq" id="XP_056842866.1">
    <property type="nucleotide sequence ID" value="XM_056986886.1"/>
</dbReference>
<protein>
    <submittedName>
        <fullName evidence="2">Uncharacterized mitochondrial protein AtMg00310-like</fullName>
    </submittedName>
</protein>
<reference evidence="2" key="2">
    <citation type="submission" date="2025-08" db="UniProtKB">
        <authorList>
            <consortium name="RefSeq"/>
        </authorList>
    </citation>
    <scope>IDENTIFICATION</scope>
    <source>
        <tissue evidence="2">Leaf</tissue>
    </source>
</reference>
<name>A0A9W3BUJ4_RAPSA</name>
<accession>A0A9W3BUJ4</accession>
<dbReference type="AlphaFoldDB" id="A0A9W3BUJ4"/>
<sequence>MAWVSWKKMSVSKQQGGLGFRDLQQFNQALLANQYWKIAHRPNSLLFRVLKNRYFRNGSIWNATKGHQASYGWQSLLYGKELLSQGYQCGIGNGSEFRNLIERPVVTYNTSSLSFTTPVYKSNIESGLLDQQGNNSGILKC</sequence>
<organism evidence="1 2">
    <name type="scientific">Raphanus sativus</name>
    <name type="common">Radish</name>
    <name type="synonym">Raphanus raphanistrum var. sativus</name>
    <dbReference type="NCBI Taxonomy" id="3726"/>
    <lineage>
        <taxon>Eukaryota</taxon>
        <taxon>Viridiplantae</taxon>
        <taxon>Streptophyta</taxon>
        <taxon>Embryophyta</taxon>
        <taxon>Tracheophyta</taxon>
        <taxon>Spermatophyta</taxon>
        <taxon>Magnoliopsida</taxon>
        <taxon>eudicotyledons</taxon>
        <taxon>Gunneridae</taxon>
        <taxon>Pentapetalae</taxon>
        <taxon>rosids</taxon>
        <taxon>malvids</taxon>
        <taxon>Brassicales</taxon>
        <taxon>Brassicaceae</taxon>
        <taxon>Brassiceae</taxon>
        <taxon>Raphanus</taxon>
    </lineage>
</organism>
<gene>
    <name evidence="2" type="primary">LOC130495484</name>
</gene>
<dbReference type="Proteomes" id="UP000504610">
    <property type="component" value="Chromosome 6"/>
</dbReference>
<evidence type="ECO:0000313" key="1">
    <source>
        <dbReference type="Proteomes" id="UP000504610"/>
    </source>
</evidence>